<protein>
    <submittedName>
        <fullName evidence="1">Uncharacterized protein</fullName>
    </submittedName>
</protein>
<organism evidence="1 2">
    <name type="scientific">Prauserella marina</name>
    <dbReference type="NCBI Taxonomy" id="530584"/>
    <lineage>
        <taxon>Bacteria</taxon>
        <taxon>Bacillati</taxon>
        <taxon>Actinomycetota</taxon>
        <taxon>Actinomycetes</taxon>
        <taxon>Pseudonocardiales</taxon>
        <taxon>Pseudonocardiaceae</taxon>
        <taxon>Prauserella</taxon>
    </lineage>
</organism>
<reference evidence="1 2" key="1">
    <citation type="submission" date="2016-10" db="EMBL/GenBank/DDBJ databases">
        <authorList>
            <person name="de Groot N.N."/>
        </authorList>
    </citation>
    <scope>NUCLEOTIDE SEQUENCE [LARGE SCALE GENOMIC DNA]</scope>
    <source>
        <strain evidence="1 2">CGMCC 4.5506</strain>
    </source>
</reference>
<evidence type="ECO:0000313" key="1">
    <source>
        <dbReference type="EMBL" id="SDC74090.1"/>
    </source>
</evidence>
<dbReference type="Proteomes" id="UP000199494">
    <property type="component" value="Unassembled WGS sequence"/>
</dbReference>
<sequence>MTVRLHVVDPGPAAHSAKNKPTGPGLPMTAASDSERDPMVGNNAPCGLPEQWPCAVRPCPGCFGTGVKAVA</sequence>
<dbReference type="AlphaFoldDB" id="A0A1G6P1D2"/>
<gene>
    <name evidence="1" type="ORF">SAMN05421630_103441</name>
</gene>
<name>A0A1G6P1D2_9PSEU</name>
<dbReference type="STRING" id="530584.SAMN05421630_103441"/>
<proteinExistence type="predicted"/>
<dbReference type="EMBL" id="FMZE01000003">
    <property type="protein sequence ID" value="SDC74090.1"/>
    <property type="molecule type" value="Genomic_DNA"/>
</dbReference>
<accession>A0A1G6P1D2</accession>
<keyword evidence="2" id="KW-1185">Reference proteome</keyword>
<evidence type="ECO:0000313" key="2">
    <source>
        <dbReference type="Proteomes" id="UP000199494"/>
    </source>
</evidence>